<keyword evidence="2" id="KW-1185">Reference proteome</keyword>
<reference evidence="1 2" key="1">
    <citation type="submission" date="2019-08" db="EMBL/GenBank/DDBJ databases">
        <title>Highly reduced genomes of protist endosymbionts show evolutionary convergence.</title>
        <authorList>
            <person name="George E."/>
            <person name="Husnik F."/>
            <person name="Tashyreva D."/>
            <person name="Prokopchuk G."/>
            <person name="Horak A."/>
            <person name="Kwong W.K."/>
            <person name="Lukes J."/>
            <person name="Keeling P.J."/>
        </authorList>
    </citation>
    <scope>NUCLEOTIDE SEQUENCE [LARGE SCALE GENOMIC DNA]</scope>
    <source>
        <strain evidence="1">1605</strain>
    </source>
</reference>
<organism evidence="1 2">
    <name type="scientific">Candidatus Cytomitobacter indipagum</name>
    <dbReference type="NCBI Taxonomy" id="2601575"/>
    <lineage>
        <taxon>Bacteria</taxon>
        <taxon>Pseudomonadati</taxon>
        <taxon>Pseudomonadota</taxon>
        <taxon>Alphaproteobacteria</taxon>
        <taxon>Holosporales</taxon>
        <taxon>Holosporaceae</taxon>
        <taxon>Candidatus Cytomitobacter</taxon>
    </lineage>
</organism>
<protein>
    <recommendedName>
        <fullName evidence="3">Toxin-antitoxin system YwqK family antitoxin</fullName>
    </recommendedName>
</protein>
<dbReference type="OrthoDB" id="8478902at2"/>
<name>A0A5C0UGT5_9PROT</name>
<dbReference type="RefSeq" id="WP_148981091.1">
    <property type="nucleotide sequence ID" value="NZ_CP043315.1"/>
</dbReference>
<sequence>MNIEQIIKNQQLACDSENTISSNDFEEVIVDGKTIEKHAMQDGVRNGESIYYKDGKISQRINYKDGKIFGAVEIYKNGSLNLIMNYKNEKPNGPMYVFEKGKLSQIGFYKDEKKHGKFFVFNNEYLSKEENYKDDLLEGISIIYYPKSTNIFEIGEYFAGDKNGSWKQFDLDGNIIKEEFFD</sequence>
<proteinExistence type="predicted"/>
<dbReference type="KEGG" id="cip:FZC35_02615"/>
<dbReference type="AlphaFoldDB" id="A0A5C0UGT5"/>
<gene>
    <name evidence="1" type="ORF">FZC35_02615</name>
</gene>
<accession>A0A5C0UGT5</accession>
<evidence type="ECO:0008006" key="3">
    <source>
        <dbReference type="Google" id="ProtNLM"/>
    </source>
</evidence>
<dbReference type="Pfam" id="PF07661">
    <property type="entry name" value="MORN_2"/>
    <property type="match status" value="2"/>
</dbReference>
<dbReference type="InterPro" id="IPR011652">
    <property type="entry name" value="MORN_2"/>
</dbReference>
<evidence type="ECO:0000313" key="1">
    <source>
        <dbReference type="EMBL" id="QEK38244.1"/>
    </source>
</evidence>
<dbReference type="EMBL" id="CP043315">
    <property type="protein sequence ID" value="QEK38244.1"/>
    <property type="molecule type" value="Genomic_DNA"/>
</dbReference>
<evidence type="ECO:0000313" key="2">
    <source>
        <dbReference type="Proteomes" id="UP000325155"/>
    </source>
</evidence>
<dbReference type="Gene3D" id="3.90.930.1">
    <property type="match status" value="1"/>
</dbReference>
<dbReference type="Gene3D" id="2.20.110.10">
    <property type="entry name" value="Histone H3 K4-specific methyltransferase SET7/9 N-terminal domain"/>
    <property type="match status" value="1"/>
</dbReference>
<dbReference type="Proteomes" id="UP000325155">
    <property type="component" value="Chromosome"/>
</dbReference>
<dbReference type="SUPFAM" id="SSF82185">
    <property type="entry name" value="Histone H3 K4-specific methyltransferase SET7/9 N-terminal domain"/>
    <property type="match status" value="2"/>
</dbReference>